<dbReference type="AlphaFoldDB" id="A0A6F8VF00"/>
<protein>
    <submittedName>
        <fullName evidence="2">Type II secretion system pseudopilin TklG</fullName>
    </submittedName>
</protein>
<name>A0A6F8VF00_9PROT</name>
<sequence>MRMSYKKYAGMKDIHRAPSAVAGFTYIALLIFIAIIGVVLASAGEVWHMAVQREKERELLFVGDQFRRALNQYSRHASGGSARYPVSLEDLLKDPRTPATQRYLRKIYRDPITGSSEWGLVKGPSGEILGVYSLSEDEPIKKRNFRLADSSFEDKMKYSDWVFMSKTVRFGIKPVTKP</sequence>
<evidence type="ECO:0000256" key="1">
    <source>
        <dbReference type="SAM" id="Phobius"/>
    </source>
</evidence>
<feature type="transmembrane region" description="Helical" evidence="1">
    <location>
        <begin position="21"/>
        <end position="43"/>
    </location>
</feature>
<proteinExistence type="predicted"/>
<dbReference type="Proteomes" id="UP000502260">
    <property type="component" value="Chromosome"/>
</dbReference>
<reference evidence="3" key="1">
    <citation type="submission" date="2020-03" db="EMBL/GenBank/DDBJ databases">
        <title>Complete genome sequence of sulfur-oxidizing bacterium skT11.</title>
        <authorList>
            <person name="Kanda M."/>
            <person name="Kojima H."/>
            <person name="Fukui M."/>
        </authorList>
    </citation>
    <scope>NUCLEOTIDE SEQUENCE [LARGE SCALE GENOMIC DNA]</scope>
    <source>
        <strain evidence="3">skT11</strain>
    </source>
</reference>
<gene>
    <name evidence="2" type="primary">tklG</name>
    <name evidence="2" type="ORF">SKTS_24920</name>
</gene>
<keyword evidence="1" id="KW-1133">Transmembrane helix</keyword>
<evidence type="ECO:0000313" key="3">
    <source>
        <dbReference type="Proteomes" id="UP000502260"/>
    </source>
</evidence>
<dbReference type="EMBL" id="AP022853">
    <property type="protein sequence ID" value="BCB27606.1"/>
    <property type="molecule type" value="Genomic_DNA"/>
</dbReference>
<accession>A0A6F8VF00</accession>
<keyword evidence="1" id="KW-0812">Transmembrane</keyword>
<keyword evidence="3" id="KW-1185">Reference proteome</keyword>
<organism evidence="2 3">
    <name type="scientific">Sulfurimicrobium lacus</name>
    <dbReference type="NCBI Taxonomy" id="2715678"/>
    <lineage>
        <taxon>Bacteria</taxon>
        <taxon>Pseudomonadati</taxon>
        <taxon>Pseudomonadota</taxon>
        <taxon>Betaproteobacteria</taxon>
        <taxon>Nitrosomonadales</taxon>
        <taxon>Sulfuricellaceae</taxon>
        <taxon>Sulfurimicrobium</taxon>
    </lineage>
</organism>
<evidence type="ECO:0000313" key="2">
    <source>
        <dbReference type="EMBL" id="BCB27606.1"/>
    </source>
</evidence>
<keyword evidence="1" id="KW-0472">Membrane</keyword>
<dbReference type="KEGG" id="slac:SKTS_24920"/>